<feature type="region of interest" description="Disordered" evidence="1">
    <location>
        <begin position="1"/>
        <end position="22"/>
    </location>
</feature>
<protein>
    <submittedName>
        <fullName evidence="2">Uncharacterized protein</fullName>
    </submittedName>
</protein>
<evidence type="ECO:0000313" key="2">
    <source>
        <dbReference type="EMBL" id="GHO84596.1"/>
    </source>
</evidence>
<dbReference type="EMBL" id="BNJJ01000006">
    <property type="protein sequence ID" value="GHO84596.1"/>
    <property type="molecule type" value="Genomic_DNA"/>
</dbReference>
<dbReference type="Proteomes" id="UP000635565">
    <property type="component" value="Unassembled WGS sequence"/>
</dbReference>
<evidence type="ECO:0000313" key="3">
    <source>
        <dbReference type="Proteomes" id="UP000635565"/>
    </source>
</evidence>
<name>A0ABQ3VGK3_9CHLR</name>
<proteinExistence type="predicted"/>
<keyword evidence="3" id="KW-1185">Reference proteome</keyword>
<reference evidence="2 3" key="1">
    <citation type="journal article" date="2021" name="Int. J. Syst. Evol. Microbiol.">
        <title>Reticulibacter mediterranei gen. nov., sp. nov., within the new family Reticulibacteraceae fam. nov., and Ktedonospora formicarum gen. nov., sp. nov., Ktedonobacter robiniae sp. nov., Dictyobacter formicarum sp. nov. and Dictyobacter arantiisoli sp. nov., belonging to the class Ktedonobacteria.</title>
        <authorList>
            <person name="Yabe S."/>
            <person name="Zheng Y."/>
            <person name="Wang C.M."/>
            <person name="Sakai Y."/>
            <person name="Abe K."/>
            <person name="Yokota A."/>
            <person name="Donadio S."/>
            <person name="Cavaletti L."/>
            <person name="Monciardini P."/>
        </authorList>
    </citation>
    <scope>NUCLEOTIDE SEQUENCE [LARGE SCALE GENOMIC DNA]</scope>
    <source>
        <strain evidence="2 3">SOSP1-9</strain>
    </source>
</reference>
<gene>
    <name evidence="2" type="ORF">KSZ_26020</name>
</gene>
<evidence type="ECO:0000256" key="1">
    <source>
        <dbReference type="SAM" id="MobiDB-lite"/>
    </source>
</evidence>
<organism evidence="2 3">
    <name type="scientific">Dictyobacter formicarum</name>
    <dbReference type="NCBI Taxonomy" id="2778368"/>
    <lineage>
        <taxon>Bacteria</taxon>
        <taxon>Bacillati</taxon>
        <taxon>Chloroflexota</taxon>
        <taxon>Ktedonobacteria</taxon>
        <taxon>Ktedonobacterales</taxon>
        <taxon>Dictyobacteraceae</taxon>
        <taxon>Dictyobacter</taxon>
    </lineage>
</organism>
<comment type="caution">
    <text evidence="2">The sequence shown here is derived from an EMBL/GenBank/DDBJ whole genome shotgun (WGS) entry which is preliminary data.</text>
</comment>
<accession>A0ABQ3VGK3</accession>
<sequence>MEEPKSDQIESTGPGLPAIQPHLPSIPSFTEDDVRNYIKSHSVASMRIGIQGEPIVSQIQFLTNLEVNNFFHGANPGLLDNQIVCLVKLEGDFRFYPPALGGRAVSQIPRDHIYQVYDARTGNLLMVNT</sequence>
<dbReference type="RefSeq" id="WP_201362204.1">
    <property type="nucleotide sequence ID" value="NZ_BNJJ01000006.1"/>
</dbReference>